<accession>A0A430B4L9</accession>
<dbReference type="EMBL" id="NGKA01000002">
    <property type="protein sequence ID" value="RSU15267.1"/>
    <property type="molecule type" value="Genomic_DNA"/>
</dbReference>
<keyword evidence="2" id="KW-1185">Reference proteome</keyword>
<evidence type="ECO:0000313" key="1">
    <source>
        <dbReference type="EMBL" id="RSU15267.1"/>
    </source>
</evidence>
<sequence length="59" mass="6465">MANPMSEPNTGLSSTISNIKAIEIPEAALVETMRIVFHLKHSFMTKTAYNEAITLKKSG</sequence>
<name>A0A430B4L9_9ENTE</name>
<comment type="caution">
    <text evidence="1">The sequence shown here is derived from an EMBL/GenBank/DDBJ whole genome shotgun (WGS) entry which is preliminary data.</text>
</comment>
<gene>
    <name evidence="1" type="ORF">CBF29_02735</name>
</gene>
<proteinExistence type="predicted"/>
<protein>
    <submittedName>
        <fullName evidence="1">Uncharacterized protein</fullName>
    </submittedName>
</protein>
<reference evidence="1 2" key="1">
    <citation type="submission" date="2017-05" db="EMBL/GenBank/DDBJ databases">
        <title>Vagococcus spp. assemblies.</title>
        <authorList>
            <person name="Gulvik C.A."/>
        </authorList>
    </citation>
    <scope>NUCLEOTIDE SEQUENCE [LARGE SCALE GENOMIC DNA]</scope>
    <source>
        <strain evidence="1 2">CCUG 51432</strain>
    </source>
</reference>
<evidence type="ECO:0000313" key="2">
    <source>
        <dbReference type="Proteomes" id="UP000287605"/>
    </source>
</evidence>
<dbReference type="Proteomes" id="UP000287605">
    <property type="component" value="Unassembled WGS sequence"/>
</dbReference>
<organism evidence="1 2">
    <name type="scientific">Vagococcus elongatus</name>
    <dbReference type="NCBI Taxonomy" id="180344"/>
    <lineage>
        <taxon>Bacteria</taxon>
        <taxon>Bacillati</taxon>
        <taxon>Bacillota</taxon>
        <taxon>Bacilli</taxon>
        <taxon>Lactobacillales</taxon>
        <taxon>Enterococcaceae</taxon>
        <taxon>Vagococcus</taxon>
    </lineage>
</organism>
<dbReference type="AlphaFoldDB" id="A0A430B4L9"/>